<feature type="domain" description="N-acetyltransferase" evidence="4">
    <location>
        <begin position="6"/>
        <end position="170"/>
    </location>
</feature>
<dbReference type="PROSITE" id="PS51186">
    <property type="entry name" value="GNAT"/>
    <property type="match status" value="1"/>
</dbReference>
<dbReference type="Proteomes" id="UP001213015">
    <property type="component" value="Unassembled WGS sequence"/>
</dbReference>
<accession>A0AAP3M3G3</accession>
<sequence>MIGKKIYLRHFVKEDGEQLFLWSKKTVYFEKARFTQYKDLSAAKHGATLLAQRKNSFAICSHDNDKVIGMIELYERGASENLLNTCEVGFLLDEKYWHQGLMKEALQLVCQYAFNDLGMKEIWAGVFQDNDASIHLLGKMGFEYIYQVKYPDIFSPENKNENYYLLRPGNCKFVRS</sequence>
<dbReference type="PANTHER" id="PTHR43792">
    <property type="entry name" value="GNAT FAMILY, PUTATIVE (AFU_ORTHOLOGUE AFUA_3G00765)-RELATED-RELATED"/>
    <property type="match status" value="1"/>
</dbReference>
<comment type="caution">
    <text evidence="5">The sequence shown here is derived from an EMBL/GenBank/DDBJ whole genome shotgun (WGS) entry which is preliminary data.</text>
</comment>
<evidence type="ECO:0000313" key="5">
    <source>
        <dbReference type="EMBL" id="MCZ3844431.1"/>
    </source>
</evidence>
<dbReference type="InterPro" id="IPR051531">
    <property type="entry name" value="N-acetyltransferase"/>
</dbReference>
<protein>
    <submittedName>
        <fullName evidence="5">GNAT family N-acetyltransferase</fullName>
    </submittedName>
</protein>
<dbReference type="GO" id="GO:0008999">
    <property type="term" value="F:protein-N-terminal-alanine acetyltransferase activity"/>
    <property type="evidence" value="ECO:0007669"/>
    <property type="project" value="TreeGrafter"/>
</dbReference>
<dbReference type="InterPro" id="IPR016181">
    <property type="entry name" value="Acyl_CoA_acyltransferase"/>
</dbReference>
<evidence type="ECO:0000256" key="2">
    <source>
        <dbReference type="ARBA" id="ARBA00023315"/>
    </source>
</evidence>
<dbReference type="EMBL" id="JAKHLF010000003">
    <property type="protein sequence ID" value="MCZ3844431.1"/>
    <property type="molecule type" value="Genomic_DNA"/>
</dbReference>
<dbReference type="InterPro" id="IPR000182">
    <property type="entry name" value="GNAT_dom"/>
</dbReference>
<dbReference type="Pfam" id="PF13302">
    <property type="entry name" value="Acetyltransf_3"/>
    <property type="match status" value="1"/>
</dbReference>
<dbReference type="GO" id="GO:0005737">
    <property type="term" value="C:cytoplasm"/>
    <property type="evidence" value="ECO:0007669"/>
    <property type="project" value="TreeGrafter"/>
</dbReference>
<keyword evidence="2" id="KW-0012">Acyltransferase</keyword>
<comment type="similarity">
    <text evidence="3">Belongs to the acetyltransferase family. RimJ subfamily.</text>
</comment>
<dbReference type="Gene3D" id="3.40.630.30">
    <property type="match status" value="1"/>
</dbReference>
<keyword evidence="1" id="KW-0808">Transferase</keyword>
<dbReference type="RefSeq" id="WP_006586301.1">
    <property type="nucleotide sequence ID" value="NZ_CABMGH010000026.1"/>
</dbReference>
<name>A0AAP3M3G3_9LACO</name>
<gene>
    <name evidence="5" type="ORF">L2422_02680</name>
</gene>
<evidence type="ECO:0000256" key="3">
    <source>
        <dbReference type="ARBA" id="ARBA00038502"/>
    </source>
</evidence>
<proteinExistence type="inferred from homology"/>
<reference evidence="5" key="1">
    <citation type="submission" date="2022-01" db="EMBL/GenBank/DDBJ databases">
        <title>VMRC isolate genome collection.</title>
        <authorList>
            <person name="France M."/>
            <person name="Rutt L."/>
            <person name="Humphrys M."/>
            <person name="Ravel J."/>
        </authorList>
    </citation>
    <scope>NUCLEOTIDE SEQUENCE</scope>
    <source>
        <strain evidence="5">C0127B5</strain>
    </source>
</reference>
<dbReference type="AlphaFoldDB" id="A0AAP3M3G3"/>
<dbReference type="PANTHER" id="PTHR43792:SF8">
    <property type="entry name" value="[RIBOSOMAL PROTEIN US5]-ALANINE N-ACETYLTRANSFERASE"/>
    <property type="match status" value="1"/>
</dbReference>
<evidence type="ECO:0000256" key="1">
    <source>
        <dbReference type="ARBA" id="ARBA00022679"/>
    </source>
</evidence>
<evidence type="ECO:0000259" key="4">
    <source>
        <dbReference type="PROSITE" id="PS51186"/>
    </source>
</evidence>
<organism evidence="5 6">
    <name type="scientific">Lactobacillus mulieris</name>
    <dbReference type="NCBI Taxonomy" id="2508708"/>
    <lineage>
        <taxon>Bacteria</taxon>
        <taxon>Bacillati</taxon>
        <taxon>Bacillota</taxon>
        <taxon>Bacilli</taxon>
        <taxon>Lactobacillales</taxon>
        <taxon>Lactobacillaceae</taxon>
        <taxon>Lactobacillus</taxon>
    </lineage>
</organism>
<evidence type="ECO:0000313" key="6">
    <source>
        <dbReference type="Proteomes" id="UP001213015"/>
    </source>
</evidence>
<dbReference type="SUPFAM" id="SSF55729">
    <property type="entry name" value="Acyl-CoA N-acyltransferases (Nat)"/>
    <property type="match status" value="1"/>
</dbReference>
<dbReference type="CDD" id="cd04301">
    <property type="entry name" value="NAT_SF"/>
    <property type="match status" value="1"/>
</dbReference>